<proteinExistence type="predicted"/>
<keyword evidence="4" id="KW-1185">Reference proteome</keyword>
<feature type="region of interest" description="Disordered" evidence="1">
    <location>
        <begin position="17"/>
        <end position="37"/>
    </location>
</feature>
<dbReference type="EMBL" id="BAABJQ010000002">
    <property type="protein sequence ID" value="GAA5178970.1"/>
    <property type="molecule type" value="Genomic_DNA"/>
</dbReference>
<reference evidence="4" key="1">
    <citation type="journal article" date="2019" name="Int. J. Syst. Evol. Microbiol.">
        <title>The Global Catalogue of Microorganisms (GCM) 10K type strain sequencing project: providing services to taxonomists for standard genome sequencing and annotation.</title>
        <authorList>
            <consortium name="The Broad Institute Genomics Platform"/>
            <consortium name="The Broad Institute Genome Sequencing Center for Infectious Disease"/>
            <person name="Wu L."/>
            <person name="Ma J."/>
        </authorList>
    </citation>
    <scope>NUCLEOTIDE SEQUENCE [LARGE SCALE GENOMIC DNA]</scope>
    <source>
        <strain evidence="4">JCM 18304</strain>
    </source>
</reference>
<protein>
    <submittedName>
        <fullName evidence="3">Uncharacterized protein</fullName>
    </submittedName>
</protein>
<dbReference type="Proteomes" id="UP001501570">
    <property type="component" value="Unassembled WGS sequence"/>
</dbReference>
<evidence type="ECO:0000256" key="2">
    <source>
        <dbReference type="SAM" id="Phobius"/>
    </source>
</evidence>
<organism evidence="3 4">
    <name type="scientific">Rugosimonospora acidiphila</name>
    <dbReference type="NCBI Taxonomy" id="556531"/>
    <lineage>
        <taxon>Bacteria</taxon>
        <taxon>Bacillati</taxon>
        <taxon>Actinomycetota</taxon>
        <taxon>Actinomycetes</taxon>
        <taxon>Micromonosporales</taxon>
        <taxon>Micromonosporaceae</taxon>
        <taxon>Rugosimonospora</taxon>
    </lineage>
</organism>
<evidence type="ECO:0000313" key="4">
    <source>
        <dbReference type="Proteomes" id="UP001501570"/>
    </source>
</evidence>
<sequence>MDIGGYCVAVQSSQDPRRIRSAGWPDQDAASRAWTDPPRTPTGVVLRRLAFPSLAVLLCLAALVYGSLTLGPGIQVARGEAVPGTFHVLWQYCHNGCNARGDFVSDDGSIRREDVDLYDASRRDGVDSEVRALDSGNPFGVYPATGSHGWIWSIIHLILGSAGLLGWIWRYPLRALRRRRRAGSASGSPGQP</sequence>
<keyword evidence="2" id="KW-0472">Membrane</keyword>
<evidence type="ECO:0000256" key="1">
    <source>
        <dbReference type="SAM" id="MobiDB-lite"/>
    </source>
</evidence>
<name>A0ABP9RJL4_9ACTN</name>
<gene>
    <name evidence="3" type="ORF">GCM10023322_07480</name>
</gene>
<accession>A0ABP9RJL4</accession>
<evidence type="ECO:0000313" key="3">
    <source>
        <dbReference type="EMBL" id="GAA5178970.1"/>
    </source>
</evidence>
<comment type="caution">
    <text evidence="3">The sequence shown here is derived from an EMBL/GenBank/DDBJ whole genome shotgun (WGS) entry which is preliminary data.</text>
</comment>
<keyword evidence="2" id="KW-0812">Transmembrane</keyword>
<feature type="transmembrane region" description="Helical" evidence="2">
    <location>
        <begin position="150"/>
        <end position="171"/>
    </location>
</feature>
<keyword evidence="2" id="KW-1133">Transmembrane helix</keyword>
<feature type="transmembrane region" description="Helical" evidence="2">
    <location>
        <begin position="49"/>
        <end position="68"/>
    </location>
</feature>